<name>A0AAE3WAV6_9RHOB</name>
<gene>
    <name evidence="3" type="ORF">NO357_05425</name>
</gene>
<evidence type="ECO:0000313" key="3">
    <source>
        <dbReference type="EMBL" id="MDQ2089337.1"/>
    </source>
</evidence>
<dbReference type="RefSeq" id="WP_306734585.1">
    <property type="nucleotide sequence ID" value="NZ_JANHAX010000001.1"/>
</dbReference>
<dbReference type="Gene3D" id="1.10.287.2460">
    <property type="match status" value="1"/>
</dbReference>
<dbReference type="Pfam" id="PF00378">
    <property type="entry name" value="ECH_1"/>
    <property type="match status" value="1"/>
</dbReference>
<dbReference type="GO" id="GO:0003824">
    <property type="term" value="F:catalytic activity"/>
    <property type="evidence" value="ECO:0007669"/>
    <property type="project" value="InterPro"/>
</dbReference>
<reference evidence="3" key="1">
    <citation type="submission" date="2022-07" db="EMBL/GenBank/DDBJ databases">
        <authorList>
            <person name="Otstavnykh N."/>
            <person name="Isaeva M."/>
            <person name="Bystritskaya E."/>
        </authorList>
    </citation>
    <scope>NUCLEOTIDE SEQUENCE</scope>
    <source>
        <strain evidence="3">KCTC 52189</strain>
    </source>
</reference>
<organism evidence="3 4">
    <name type="scientific">Marimonas arenosa</name>
    <dbReference type="NCBI Taxonomy" id="1795305"/>
    <lineage>
        <taxon>Bacteria</taxon>
        <taxon>Pseudomonadati</taxon>
        <taxon>Pseudomonadota</taxon>
        <taxon>Alphaproteobacteria</taxon>
        <taxon>Rhodobacterales</taxon>
        <taxon>Paracoccaceae</taxon>
        <taxon>Marimonas</taxon>
    </lineage>
</organism>
<sequence>MAVRIEKAGPVRTVIHSRPEARNAMDADSAAALFEAFLAFEADDGARVAVFWGEGGAFCAGWDLKQVAHFTEGGGMERLDFPEEGHVIGPMGPSRLELSKPVIAAIEGPAVAGGMELAIWADIRVMAEGAFMGVYCRRWGVPLIDGGTVRLPRLVGEGRAMDLILTGRRVEAEEALRIGLCEYVVLEGQARERAEDLAQQMARFPQGCLRADRASAREQAGLPLRAALRQEWRGSRDMVTLEGAAGAARFAGGKGRHGDFGDI</sequence>
<dbReference type="NCBIfam" id="NF006108">
    <property type="entry name" value="PRK08259.1"/>
    <property type="match status" value="1"/>
</dbReference>
<dbReference type="EMBL" id="JANHAX010000001">
    <property type="protein sequence ID" value="MDQ2089337.1"/>
    <property type="molecule type" value="Genomic_DNA"/>
</dbReference>
<dbReference type="PROSITE" id="PS00166">
    <property type="entry name" value="ENOYL_COA_HYDRATASE"/>
    <property type="match status" value="1"/>
</dbReference>
<dbReference type="PANTHER" id="PTHR43802">
    <property type="entry name" value="ENOYL-COA HYDRATASE"/>
    <property type="match status" value="1"/>
</dbReference>
<dbReference type="PANTHER" id="PTHR43802:SF1">
    <property type="entry name" value="IP11341P-RELATED"/>
    <property type="match status" value="1"/>
</dbReference>
<evidence type="ECO:0000256" key="2">
    <source>
        <dbReference type="RuleBase" id="RU003707"/>
    </source>
</evidence>
<dbReference type="SUPFAM" id="SSF52096">
    <property type="entry name" value="ClpP/crotonase"/>
    <property type="match status" value="1"/>
</dbReference>
<reference evidence="3" key="2">
    <citation type="submission" date="2023-02" db="EMBL/GenBank/DDBJ databases">
        <title>'Rhodoalgimonas zhirmunskyi' gen. nov., isolated from a red alga.</title>
        <authorList>
            <person name="Nedashkovskaya O.I."/>
            <person name="Otstavnykh N.Y."/>
            <person name="Bystritskaya E.P."/>
            <person name="Balabanova L.A."/>
            <person name="Isaeva M.P."/>
        </authorList>
    </citation>
    <scope>NUCLEOTIDE SEQUENCE</scope>
    <source>
        <strain evidence="3">KCTC 52189</strain>
    </source>
</reference>
<dbReference type="InterPro" id="IPR001753">
    <property type="entry name" value="Enoyl-CoA_hydra/iso"/>
</dbReference>
<comment type="similarity">
    <text evidence="1 2">Belongs to the enoyl-CoA hydratase/isomerase family.</text>
</comment>
<dbReference type="Gene3D" id="3.90.226.10">
    <property type="entry name" value="2-enoyl-CoA Hydratase, Chain A, domain 1"/>
    <property type="match status" value="1"/>
</dbReference>
<evidence type="ECO:0000313" key="4">
    <source>
        <dbReference type="Proteomes" id="UP001226762"/>
    </source>
</evidence>
<dbReference type="InterPro" id="IPR029045">
    <property type="entry name" value="ClpP/crotonase-like_dom_sf"/>
</dbReference>
<protein>
    <submittedName>
        <fullName evidence="3">Crotonase/enoyl-CoA hydratase family protein</fullName>
    </submittedName>
</protein>
<dbReference type="Proteomes" id="UP001226762">
    <property type="component" value="Unassembled WGS sequence"/>
</dbReference>
<dbReference type="InterPro" id="IPR018376">
    <property type="entry name" value="Enoyl-CoA_hyd/isom_CS"/>
</dbReference>
<accession>A0AAE3WAV6</accession>
<dbReference type="CDD" id="cd06558">
    <property type="entry name" value="crotonase-like"/>
    <property type="match status" value="1"/>
</dbReference>
<keyword evidence="4" id="KW-1185">Reference proteome</keyword>
<evidence type="ECO:0000256" key="1">
    <source>
        <dbReference type="ARBA" id="ARBA00005254"/>
    </source>
</evidence>
<dbReference type="AlphaFoldDB" id="A0AAE3WAV6"/>
<proteinExistence type="inferred from homology"/>
<comment type="caution">
    <text evidence="3">The sequence shown here is derived from an EMBL/GenBank/DDBJ whole genome shotgun (WGS) entry which is preliminary data.</text>
</comment>